<dbReference type="Proteomes" id="UP000800036">
    <property type="component" value="Unassembled WGS sequence"/>
</dbReference>
<dbReference type="AlphaFoldDB" id="A0A6A5UJF3"/>
<keyword evidence="3" id="KW-1185">Reference proteome</keyword>
<dbReference type="PROSITE" id="PS50097">
    <property type="entry name" value="BTB"/>
    <property type="match status" value="1"/>
</dbReference>
<dbReference type="CDD" id="cd18186">
    <property type="entry name" value="BTB_POZ_ZBTB_KLHL-like"/>
    <property type="match status" value="1"/>
</dbReference>
<evidence type="ECO:0000313" key="3">
    <source>
        <dbReference type="Proteomes" id="UP000800036"/>
    </source>
</evidence>
<dbReference type="OrthoDB" id="1022638at2759"/>
<dbReference type="PANTHER" id="PTHR47843:SF2">
    <property type="entry name" value="BTB DOMAIN-CONTAINING PROTEIN"/>
    <property type="match status" value="1"/>
</dbReference>
<dbReference type="Gene3D" id="3.30.710.10">
    <property type="entry name" value="Potassium Channel Kv1.1, Chain A"/>
    <property type="match status" value="1"/>
</dbReference>
<reference evidence="2" key="1">
    <citation type="journal article" date="2020" name="Stud. Mycol.">
        <title>101 Dothideomycetes genomes: a test case for predicting lifestyles and emergence of pathogens.</title>
        <authorList>
            <person name="Haridas S."/>
            <person name="Albert R."/>
            <person name="Binder M."/>
            <person name="Bloem J."/>
            <person name="Labutti K."/>
            <person name="Salamov A."/>
            <person name="Andreopoulos B."/>
            <person name="Baker S."/>
            <person name="Barry K."/>
            <person name="Bills G."/>
            <person name="Bluhm B."/>
            <person name="Cannon C."/>
            <person name="Castanera R."/>
            <person name="Culley D."/>
            <person name="Daum C."/>
            <person name="Ezra D."/>
            <person name="Gonzalez J."/>
            <person name="Henrissat B."/>
            <person name="Kuo A."/>
            <person name="Liang C."/>
            <person name="Lipzen A."/>
            <person name="Lutzoni F."/>
            <person name="Magnuson J."/>
            <person name="Mondo S."/>
            <person name="Nolan M."/>
            <person name="Ohm R."/>
            <person name="Pangilinan J."/>
            <person name="Park H.-J."/>
            <person name="Ramirez L."/>
            <person name="Alfaro M."/>
            <person name="Sun H."/>
            <person name="Tritt A."/>
            <person name="Yoshinaga Y."/>
            <person name="Zwiers L.-H."/>
            <person name="Turgeon B."/>
            <person name="Goodwin S."/>
            <person name="Spatafora J."/>
            <person name="Crous P."/>
            <person name="Grigoriev I."/>
        </authorList>
    </citation>
    <scope>NUCLEOTIDE SEQUENCE</scope>
    <source>
        <strain evidence="2">CBS 107.79</strain>
    </source>
</reference>
<proteinExistence type="predicted"/>
<accession>A0A6A5UJF3</accession>
<evidence type="ECO:0000313" key="2">
    <source>
        <dbReference type="EMBL" id="KAF1965061.1"/>
    </source>
</evidence>
<dbReference type="PANTHER" id="PTHR47843">
    <property type="entry name" value="BTB DOMAIN-CONTAINING PROTEIN-RELATED"/>
    <property type="match status" value="1"/>
</dbReference>
<dbReference type="InterPro" id="IPR000210">
    <property type="entry name" value="BTB/POZ_dom"/>
</dbReference>
<sequence>INTVVGNVPHQRTFSIHAEHIAPRSRFFEDATPGSTIHLPDDNPRIFALYVHYLYTGHLAVLDYPTPVSASSPPASRLYLIAHLYVLAEKLEDATAKRAFLDALVDETDKTQTAGGAHFPGNQVVNTVYDGTMSGSPARKLLVDLYTCNDECFISKTYEEEEWPVEFLRDLEVGMEALGREWVPRVEWQSPRGKVGVYLEEVEDAGSVEKELKKT</sequence>
<name>A0A6A5UJF3_9PLEO</name>
<dbReference type="EMBL" id="ML976771">
    <property type="protein sequence ID" value="KAF1965061.1"/>
    <property type="molecule type" value="Genomic_DNA"/>
</dbReference>
<evidence type="ECO:0000259" key="1">
    <source>
        <dbReference type="PROSITE" id="PS50097"/>
    </source>
</evidence>
<feature type="domain" description="BTB" evidence="1">
    <location>
        <begin position="1"/>
        <end position="63"/>
    </location>
</feature>
<organism evidence="2 3">
    <name type="scientific">Bimuria novae-zelandiae CBS 107.79</name>
    <dbReference type="NCBI Taxonomy" id="1447943"/>
    <lineage>
        <taxon>Eukaryota</taxon>
        <taxon>Fungi</taxon>
        <taxon>Dikarya</taxon>
        <taxon>Ascomycota</taxon>
        <taxon>Pezizomycotina</taxon>
        <taxon>Dothideomycetes</taxon>
        <taxon>Pleosporomycetidae</taxon>
        <taxon>Pleosporales</taxon>
        <taxon>Massarineae</taxon>
        <taxon>Didymosphaeriaceae</taxon>
        <taxon>Bimuria</taxon>
    </lineage>
</organism>
<feature type="non-terminal residue" evidence="2">
    <location>
        <position position="1"/>
    </location>
</feature>
<protein>
    <recommendedName>
        <fullName evidence="1">BTB domain-containing protein</fullName>
    </recommendedName>
</protein>
<gene>
    <name evidence="2" type="ORF">BU23DRAFT_490739</name>
</gene>
<dbReference type="InterPro" id="IPR011333">
    <property type="entry name" value="SKP1/BTB/POZ_sf"/>
</dbReference>
<dbReference type="SUPFAM" id="SSF54695">
    <property type="entry name" value="POZ domain"/>
    <property type="match status" value="1"/>
</dbReference>